<evidence type="ECO:0000259" key="7">
    <source>
        <dbReference type="PROSITE" id="PS51898"/>
    </source>
</evidence>
<dbReference type="InterPro" id="IPR025166">
    <property type="entry name" value="Integrase_DNA_bind_dom"/>
</dbReference>
<name>A0A3A1P1N7_9SPHN</name>
<feature type="domain" description="Tyr recombinase" evidence="7">
    <location>
        <begin position="204"/>
        <end position="387"/>
    </location>
</feature>
<evidence type="ECO:0000313" key="9">
    <source>
        <dbReference type="EMBL" id="RIV81789.1"/>
    </source>
</evidence>
<keyword evidence="2" id="KW-0229">DNA integration</keyword>
<dbReference type="GO" id="GO:0003677">
    <property type="term" value="F:DNA binding"/>
    <property type="evidence" value="ECO:0007669"/>
    <property type="project" value="UniProtKB-UniRule"/>
</dbReference>
<dbReference type="PROSITE" id="PS51898">
    <property type="entry name" value="TYR_RECOMBINASE"/>
    <property type="match status" value="1"/>
</dbReference>
<dbReference type="InterPro" id="IPR050808">
    <property type="entry name" value="Phage_Integrase"/>
</dbReference>
<keyword evidence="10" id="KW-1185">Reference proteome</keyword>
<feature type="domain" description="Core-binding (CB)" evidence="8">
    <location>
        <begin position="96"/>
        <end position="180"/>
    </location>
</feature>
<evidence type="ECO:0000256" key="3">
    <source>
        <dbReference type="ARBA" id="ARBA00023125"/>
    </source>
</evidence>
<dbReference type="PROSITE" id="PS51900">
    <property type="entry name" value="CB"/>
    <property type="match status" value="1"/>
</dbReference>
<dbReference type="PANTHER" id="PTHR30629">
    <property type="entry name" value="PROPHAGE INTEGRASE"/>
    <property type="match status" value="1"/>
</dbReference>
<comment type="similarity">
    <text evidence="1">Belongs to the 'phage' integrase family.</text>
</comment>
<organism evidence="9 10">
    <name type="scientific">Aurantiacibacter xanthus</name>
    <dbReference type="NCBI Taxonomy" id="1784712"/>
    <lineage>
        <taxon>Bacteria</taxon>
        <taxon>Pseudomonadati</taxon>
        <taxon>Pseudomonadota</taxon>
        <taxon>Alphaproteobacteria</taxon>
        <taxon>Sphingomonadales</taxon>
        <taxon>Erythrobacteraceae</taxon>
        <taxon>Aurantiacibacter</taxon>
    </lineage>
</organism>
<dbReference type="EMBL" id="QXFM01000133">
    <property type="protein sequence ID" value="RIV81789.1"/>
    <property type="molecule type" value="Genomic_DNA"/>
</dbReference>
<proteinExistence type="inferred from homology"/>
<dbReference type="GO" id="GO:0006310">
    <property type="term" value="P:DNA recombination"/>
    <property type="evidence" value="ECO:0007669"/>
    <property type="project" value="UniProtKB-KW"/>
</dbReference>
<dbReference type="Pfam" id="PF00589">
    <property type="entry name" value="Phage_integrase"/>
    <property type="match status" value="1"/>
</dbReference>
<dbReference type="OrthoDB" id="7388552at2"/>
<dbReference type="Gene3D" id="3.30.160.390">
    <property type="entry name" value="Integrase, DNA-binding domain"/>
    <property type="match status" value="1"/>
</dbReference>
<dbReference type="CDD" id="cd00801">
    <property type="entry name" value="INT_P4_C"/>
    <property type="match status" value="1"/>
</dbReference>
<reference evidence="9 10" key="1">
    <citation type="submission" date="2018-08" db="EMBL/GenBank/DDBJ databases">
        <title>Erythrobacter zhengii sp.nov., a bacterium isolated from deep-sea sediment.</title>
        <authorList>
            <person name="Fang C."/>
            <person name="Wu Y.-H."/>
            <person name="Sun C."/>
            <person name="Wang H."/>
            <person name="Cheng H."/>
            <person name="Meng F.-X."/>
            <person name="Wang C.-S."/>
            <person name="Xu X.-W."/>
        </authorList>
    </citation>
    <scope>NUCLEOTIDE SEQUENCE [LARGE SCALE GENOMIC DNA]</scope>
    <source>
        <strain evidence="9 10">CCTCC AB 2015396</strain>
    </source>
</reference>
<dbReference type="Proteomes" id="UP000265366">
    <property type="component" value="Unassembled WGS sequence"/>
</dbReference>
<dbReference type="SUPFAM" id="SSF56349">
    <property type="entry name" value="DNA breaking-rejoining enzymes"/>
    <property type="match status" value="1"/>
</dbReference>
<dbReference type="Pfam" id="PF13356">
    <property type="entry name" value="Arm-DNA-bind_3"/>
    <property type="match status" value="1"/>
</dbReference>
<evidence type="ECO:0000256" key="4">
    <source>
        <dbReference type="ARBA" id="ARBA00023172"/>
    </source>
</evidence>
<keyword evidence="3 5" id="KW-0238">DNA-binding</keyword>
<dbReference type="AlphaFoldDB" id="A0A3A1P1N7"/>
<feature type="region of interest" description="Disordered" evidence="6">
    <location>
        <begin position="68"/>
        <end position="89"/>
    </location>
</feature>
<dbReference type="RefSeq" id="WP_119594092.1">
    <property type="nucleotide sequence ID" value="NZ_QXFM01000133.1"/>
</dbReference>
<dbReference type="Gene3D" id="1.10.150.130">
    <property type="match status" value="1"/>
</dbReference>
<dbReference type="GO" id="GO:0015074">
    <property type="term" value="P:DNA integration"/>
    <property type="evidence" value="ECO:0007669"/>
    <property type="project" value="UniProtKB-KW"/>
</dbReference>
<comment type="caution">
    <text evidence="9">The sequence shown here is derived from an EMBL/GenBank/DDBJ whole genome shotgun (WGS) entry which is preliminary data.</text>
</comment>
<sequence>MTDVEIRNAKPRAKPYKLGDARGLYLFVTPAGGKSWRFKFRLDGKEGRLVIGPYPEISLSEARRRREEAREMVAHGKDPSREKQRAKERRQVEAKNTFAIISAEYCAKRKADGQGGWSPATAKRSEYLLSRLNGPLGSLPIGEIEPADILAAVRKIEAKGTLESARRALQLAGMVFRYAVTTQRLKSDPTRDLRGALATPKVTHYAAILDPAKVGELLRAIDGYESLGMTRLALQLAPHVFVRPGELRHAQWDEIDLDGALWTIPAEKTKMRKDHRVPLSRQAVAILREIHAITGPSGFVFPSVRTRARPMSENTLNAGLRRLGYGSDEMTAHGFRAMAATLLNESGKWHPDAIERALAHGDADKVRAAYTRGAHWQERVEMAQWWSDHLDTLRKGADVVPFPERGTG</sequence>
<gene>
    <name evidence="9" type="ORF">D2V17_16725</name>
</gene>
<dbReference type="InterPro" id="IPR053876">
    <property type="entry name" value="Phage_int_M"/>
</dbReference>
<dbReference type="Gene3D" id="1.10.443.10">
    <property type="entry name" value="Intergrase catalytic core"/>
    <property type="match status" value="1"/>
</dbReference>
<evidence type="ECO:0000256" key="2">
    <source>
        <dbReference type="ARBA" id="ARBA00022908"/>
    </source>
</evidence>
<evidence type="ECO:0000256" key="5">
    <source>
        <dbReference type="PROSITE-ProRule" id="PRU01248"/>
    </source>
</evidence>
<dbReference type="PANTHER" id="PTHR30629:SF2">
    <property type="entry name" value="PROPHAGE INTEGRASE INTS-RELATED"/>
    <property type="match status" value="1"/>
</dbReference>
<dbReference type="InterPro" id="IPR002104">
    <property type="entry name" value="Integrase_catalytic"/>
</dbReference>
<evidence type="ECO:0000256" key="6">
    <source>
        <dbReference type="SAM" id="MobiDB-lite"/>
    </source>
</evidence>
<dbReference type="InterPro" id="IPR010998">
    <property type="entry name" value="Integrase_recombinase_N"/>
</dbReference>
<dbReference type="InterPro" id="IPR011010">
    <property type="entry name" value="DNA_brk_join_enz"/>
</dbReference>
<dbReference type="InterPro" id="IPR013762">
    <property type="entry name" value="Integrase-like_cat_sf"/>
</dbReference>
<keyword evidence="4" id="KW-0233">DNA recombination</keyword>
<dbReference type="InterPro" id="IPR044068">
    <property type="entry name" value="CB"/>
</dbReference>
<evidence type="ECO:0000259" key="8">
    <source>
        <dbReference type="PROSITE" id="PS51900"/>
    </source>
</evidence>
<dbReference type="InterPro" id="IPR038488">
    <property type="entry name" value="Integrase_DNA-bd_sf"/>
</dbReference>
<dbReference type="Pfam" id="PF22022">
    <property type="entry name" value="Phage_int_M"/>
    <property type="match status" value="1"/>
</dbReference>
<accession>A0A3A1P1N7</accession>
<evidence type="ECO:0000256" key="1">
    <source>
        <dbReference type="ARBA" id="ARBA00008857"/>
    </source>
</evidence>
<protein>
    <submittedName>
        <fullName evidence="9">DUF4102 domain-containing protein</fullName>
    </submittedName>
</protein>
<evidence type="ECO:0000313" key="10">
    <source>
        <dbReference type="Proteomes" id="UP000265366"/>
    </source>
</evidence>